<feature type="domain" description="Thioredoxin" evidence="4">
    <location>
        <begin position="16"/>
        <end position="217"/>
    </location>
</feature>
<accession>A0A1M5RTF9</accession>
<dbReference type="PANTHER" id="PTHR13887:SF56">
    <property type="entry name" value="THIOREDOXIN-LIKE REDUCTASE RV2466C"/>
    <property type="match status" value="1"/>
</dbReference>
<dbReference type="InterPro" id="IPR012336">
    <property type="entry name" value="Thioredoxin-like_fold"/>
</dbReference>
<keyword evidence="5" id="KW-0413">Isomerase</keyword>
<dbReference type="RefSeq" id="WP_079603161.1">
    <property type="nucleotide sequence ID" value="NZ_LT670817.1"/>
</dbReference>
<comment type="similarity">
    <text evidence="2">Belongs to the thioredoxin family. DsbA subfamily.</text>
</comment>
<organism evidence="5 6">
    <name type="scientific">Bradyrhizobium erythrophlei</name>
    <dbReference type="NCBI Taxonomy" id="1437360"/>
    <lineage>
        <taxon>Bacteria</taxon>
        <taxon>Pseudomonadati</taxon>
        <taxon>Pseudomonadota</taxon>
        <taxon>Alphaproteobacteria</taxon>
        <taxon>Hyphomicrobiales</taxon>
        <taxon>Nitrobacteraceae</taxon>
        <taxon>Bradyrhizobium</taxon>
    </lineage>
</organism>
<evidence type="ECO:0000256" key="3">
    <source>
        <dbReference type="SAM" id="SignalP"/>
    </source>
</evidence>
<reference evidence="5 6" key="1">
    <citation type="submission" date="2016-11" db="EMBL/GenBank/DDBJ databases">
        <authorList>
            <person name="Jaros S."/>
            <person name="Januszkiewicz K."/>
            <person name="Wedrychowicz H."/>
        </authorList>
    </citation>
    <scope>NUCLEOTIDE SEQUENCE [LARGE SCALE GENOMIC DNA]</scope>
    <source>
        <strain evidence="5 6">GAS138</strain>
    </source>
</reference>
<sequence>MIFTRRACAAALSLGLAALAGFAPFPLIGDARAQGSTAELVAKPVALPDIAVGSAKAAVTITEYASMTCPHCAAFEQNVFPMLKSKYIDTGKVRFVFREFPLDIKAAAASMLARCIANGDAEKYLATVDKLFKQQDQLVQYTKETLKQIGADAGMSQQAVKACVKDQALLDKLSADQKFAFEQLKVDATPTFFINGEMSRGAMSFEELDKKLKSLLKR</sequence>
<evidence type="ECO:0000256" key="1">
    <source>
        <dbReference type="ARBA" id="ARBA00003565"/>
    </source>
</evidence>
<dbReference type="SUPFAM" id="SSF52833">
    <property type="entry name" value="Thioredoxin-like"/>
    <property type="match status" value="1"/>
</dbReference>
<dbReference type="PANTHER" id="PTHR13887">
    <property type="entry name" value="GLUTATHIONE S-TRANSFERASE KAPPA"/>
    <property type="match status" value="1"/>
</dbReference>
<dbReference type="Gene3D" id="3.40.30.10">
    <property type="entry name" value="Glutaredoxin"/>
    <property type="match status" value="1"/>
</dbReference>
<dbReference type="InterPro" id="IPR036249">
    <property type="entry name" value="Thioredoxin-like_sf"/>
</dbReference>
<evidence type="ECO:0000313" key="6">
    <source>
        <dbReference type="Proteomes" id="UP000189796"/>
    </source>
</evidence>
<dbReference type="InterPro" id="IPR013766">
    <property type="entry name" value="Thioredoxin_domain"/>
</dbReference>
<keyword evidence="3" id="KW-0732">Signal</keyword>
<dbReference type="Pfam" id="PF13462">
    <property type="entry name" value="Thioredoxin_4"/>
    <property type="match status" value="1"/>
</dbReference>
<proteinExistence type="inferred from homology"/>
<dbReference type="GO" id="GO:0016853">
    <property type="term" value="F:isomerase activity"/>
    <property type="evidence" value="ECO:0007669"/>
    <property type="project" value="UniProtKB-KW"/>
</dbReference>
<protein>
    <submittedName>
        <fullName evidence="5">Protein-disulfide isomerase</fullName>
    </submittedName>
</protein>
<dbReference type="OrthoDB" id="8478320at2"/>
<feature type="signal peptide" evidence="3">
    <location>
        <begin position="1"/>
        <end position="23"/>
    </location>
</feature>
<dbReference type="EMBL" id="LT670817">
    <property type="protein sequence ID" value="SHH29441.1"/>
    <property type="molecule type" value="Genomic_DNA"/>
</dbReference>
<gene>
    <name evidence="5" type="ORF">SAMN05443248_4352</name>
</gene>
<comment type="function">
    <text evidence="1">May be required for disulfide bond formation in some proteins.</text>
</comment>
<evidence type="ECO:0000313" key="5">
    <source>
        <dbReference type="EMBL" id="SHH29441.1"/>
    </source>
</evidence>
<dbReference type="Proteomes" id="UP000189796">
    <property type="component" value="Chromosome I"/>
</dbReference>
<dbReference type="AlphaFoldDB" id="A0A1M5RTF9"/>
<dbReference type="PROSITE" id="PS51352">
    <property type="entry name" value="THIOREDOXIN_2"/>
    <property type="match status" value="1"/>
</dbReference>
<evidence type="ECO:0000256" key="2">
    <source>
        <dbReference type="ARBA" id="ARBA00005791"/>
    </source>
</evidence>
<name>A0A1M5RTF9_9BRAD</name>
<evidence type="ECO:0000259" key="4">
    <source>
        <dbReference type="PROSITE" id="PS51352"/>
    </source>
</evidence>
<feature type="chain" id="PRO_5012454783" evidence="3">
    <location>
        <begin position="24"/>
        <end position="218"/>
    </location>
</feature>